<feature type="region of interest" description="Disordered" evidence="1">
    <location>
        <begin position="55"/>
        <end position="80"/>
    </location>
</feature>
<gene>
    <name evidence="2" type="ORF">Q7C36_023375</name>
</gene>
<protein>
    <submittedName>
        <fullName evidence="2">Uncharacterized protein</fullName>
    </submittedName>
</protein>
<proteinExistence type="predicted"/>
<accession>A0AA88IL54</accession>
<dbReference type="AlphaFoldDB" id="A0AA88IL54"/>
<reference evidence="2" key="1">
    <citation type="submission" date="2023-08" db="EMBL/GenBank/DDBJ databases">
        <title>Pelteobagrus vachellii genome.</title>
        <authorList>
            <person name="Liu H."/>
        </authorList>
    </citation>
    <scope>NUCLEOTIDE SEQUENCE</scope>
    <source>
        <strain evidence="2">PRFRI_2022a</strain>
        <tissue evidence="2">Muscle</tissue>
    </source>
</reference>
<name>A0AA88IL54_TACVA</name>
<sequence length="80" mass="9212">MFQFRTGSFTPPLAEHISMVLSKSISEDKIQLMFLLWNGSFHKFTLPAEVETRIDRHDGRQKEVAADKTSDRETEAEAQE</sequence>
<organism evidence="2 3">
    <name type="scientific">Tachysurus vachellii</name>
    <name type="common">Darkbarbel catfish</name>
    <name type="synonym">Pelteobagrus vachellii</name>
    <dbReference type="NCBI Taxonomy" id="175792"/>
    <lineage>
        <taxon>Eukaryota</taxon>
        <taxon>Metazoa</taxon>
        <taxon>Chordata</taxon>
        <taxon>Craniata</taxon>
        <taxon>Vertebrata</taxon>
        <taxon>Euteleostomi</taxon>
        <taxon>Actinopterygii</taxon>
        <taxon>Neopterygii</taxon>
        <taxon>Teleostei</taxon>
        <taxon>Ostariophysi</taxon>
        <taxon>Siluriformes</taxon>
        <taxon>Bagridae</taxon>
        <taxon>Tachysurus</taxon>
    </lineage>
</organism>
<dbReference type="Proteomes" id="UP001187315">
    <property type="component" value="Unassembled WGS sequence"/>
</dbReference>
<evidence type="ECO:0000313" key="2">
    <source>
        <dbReference type="EMBL" id="KAK2815109.1"/>
    </source>
</evidence>
<evidence type="ECO:0000313" key="3">
    <source>
        <dbReference type="Proteomes" id="UP001187315"/>
    </source>
</evidence>
<comment type="caution">
    <text evidence="2">The sequence shown here is derived from an EMBL/GenBank/DDBJ whole genome shotgun (WGS) entry which is preliminary data.</text>
</comment>
<keyword evidence="3" id="KW-1185">Reference proteome</keyword>
<evidence type="ECO:0000256" key="1">
    <source>
        <dbReference type="SAM" id="MobiDB-lite"/>
    </source>
</evidence>
<dbReference type="EMBL" id="JAVHJS010000026">
    <property type="protein sequence ID" value="KAK2815109.1"/>
    <property type="molecule type" value="Genomic_DNA"/>
</dbReference>